<dbReference type="InterPro" id="IPR001967">
    <property type="entry name" value="Peptidase_S11_N"/>
</dbReference>
<reference evidence="12 13" key="1">
    <citation type="submission" date="2020-02" db="EMBL/GenBank/DDBJ databases">
        <authorList>
            <person name="Kim M.K."/>
        </authorList>
    </citation>
    <scope>NUCLEOTIDE SEQUENCE [LARGE SCALE GENOMIC DNA]</scope>
    <source>
        <strain evidence="12 13">17J57-3</strain>
    </source>
</reference>
<dbReference type="Gene3D" id="3.40.710.10">
    <property type="entry name" value="DD-peptidase/beta-lactamase superfamily"/>
    <property type="match status" value="1"/>
</dbReference>
<dbReference type="GO" id="GO:0006508">
    <property type="term" value="P:proteolysis"/>
    <property type="evidence" value="ECO:0007669"/>
    <property type="project" value="InterPro"/>
</dbReference>
<dbReference type="GO" id="GO:0009002">
    <property type="term" value="F:serine-type D-Ala-D-Ala carboxypeptidase activity"/>
    <property type="evidence" value="ECO:0007669"/>
    <property type="project" value="InterPro"/>
</dbReference>
<dbReference type="Pfam" id="PF00768">
    <property type="entry name" value="Peptidase_S11"/>
    <property type="match status" value="1"/>
</dbReference>
<dbReference type="GO" id="GO:0071555">
    <property type="term" value="P:cell wall organization"/>
    <property type="evidence" value="ECO:0007669"/>
    <property type="project" value="UniProtKB-KW"/>
</dbReference>
<dbReference type="PANTHER" id="PTHR21581:SF26">
    <property type="entry name" value="D-ALANYL-D-ALANINE ENDOPEPTIDASE"/>
    <property type="match status" value="1"/>
</dbReference>
<dbReference type="GO" id="GO:0008360">
    <property type="term" value="P:regulation of cell shape"/>
    <property type="evidence" value="ECO:0007669"/>
    <property type="project" value="UniProtKB-KW"/>
</dbReference>
<dbReference type="NCBIfam" id="NF008668">
    <property type="entry name" value="PRK11669.1"/>
    <property type="match status" value="1"/>
</dbReference>
<keyword evidence="13" id="KW-1185">Reference proteome</keyword>
<feature type="binding site" evidence="8">
    <location>
        <position position="294"/>
    </location>
    <ligand>
        <name>substrate</name>
    </ligand>
</feature>
<feature type="chain" id="PRO_5025347299" evidence="10">
    <location>
        <begin position="19"/>
        <end position="356"/>
    </location>
</feature>
<feature type="signal peptide" evidence="10">
    <location>
        <begin position="1"/>
        <end position="18"/>
    </location>
</feature>
<keyword evidence="3 12" id="KW-0378">Hydrolase</keyword>
<dbReference type="EC" id="3.4.21.-" evidence="12"/>
<dbReference type="PRINTS" id="PR00725">
    <property type="entry name" value="DADACBPTASE1"/>
</dbReference>
<dbReference type="Proteomes" id="UP000482155">
    <property type="component" value="Unassembled WGS sequence"/>
</dbReference>
<evidence type="ECO:0000259" key="11">
    <source>
        <dbReference type="Pfam" id="PF00768"/>
    </source>
</evidence>
<comment type="caution">
    <text evidence="12">The sequence shown here is derived from an EMBL/GenBank/DDBJ whole genome shotgun (WGS) entry which is preliminary data.</text>
</comment>
<comment type="similarity">
    <text evidence="1 9">Belongs to the peptidase S11 family.</text>
</comment>
<evidence type="ECO:0000256" key="8">
    <source>
        <dbReference type="PIRSR" id="PIRSR618044-2"/>
    </source>
</evidence>
<evidence type="ECO:0000256" key="2">
    <source>
        <dbReference type="ARBA" id="ARBA00022729"/>
    </source>
</evidence>
<evidence type="ECO:0000256" key="1">
    <source>
        <dbReference type="ARBA" id="ARBA00007164"/>
    </source>
</evidence>
<feature type="domain" description="Peptidase S11 D-alanyl-D-alanine carboxypeptidase A N-terminal" evidence="11">
    <location>
        <begin position="99"/>
        <end position="324"/>
    </location>
</feature>
<evidence type="ECO:0000313" key="13">
    <source>
        <dbReference type="Proteomes" id="UP000482155"/>
    </source>
</evidence>
<keyword evidence="4" id="KW-0133">Cell shape</keyword>
<dbReference type="EMBL" id="JAAIVB010000034">
    <property type="protein sequence ID" value="NEX61137.1"/>
    <property type="molecule type" value="Genomic_DNA"/>
</dbReference>
<evidence type="ECO:0000256" key="5">
    <source>
        <dbReference type="ARBA" id="ARBA00022984"/>
    </source>
</evidence>
<dbReference type="GO" id="GO:0009252">
    <property type="term" value="P:peptidoglycan biosynthetic process"/>
    <property type="evidence" value="ECO:0007669"/>
    <property type="project" value="UniProtKB-KW"/>
</dbReference>
<keyword evidence="6" id="KW-0961">Cell wall biogenesis/degradation</keyword>
<name>A0A6B3SK59_9BURK</name>
<evidence type="ECO:0000256" key="9">
    <source>
        <dbReference type="RuleBase" id="RU004016"/>
    </source>
</evidence>
<dbReference type="RefSeq" id="WP_163962050.1">
    <property type="nucleotide sequence ID" value="NZ_JAAIVB010000034.1"/>
</dbReference>
<dbReference type="SUPFAM" id="SSF56601">
    <property type="entry name" value="beta-lactamase/transpeptidase-like"/>
    <property type="match status" value="1"/>
</dbReference>
<protein>
    <submittedName>
        <fullName evidence="12">D-alanyl-D-alanine endopeptidase</fullName>
        <ecNumber evidence="12">3.4.21.-</ecNumber>
    </submittedName>
</protein>
<evidence type="ECO:0000256" key="4">
    <source>
        <dbReference type="ARBA" id="ARBA00022960"/>
    </source>
</evidence>
<evidence type="ECO:0000256" key="6">
    <source>
        <dbReference type="ARBA" id="ARBA00023316"/>
    </source>
</evidence>
<evidence type="ECO:0000256" key="10">
    <source>
        <dbReference type="SAM" id="SignalP"/>
    </source>
</evidence>
<accession>A0A6B3SK59</accession>
<evidence type="ECO:0000313" key="12">
    <source>
        <dbReference type="EMBL" id="NEX61137.1"/>
    </source>
</evidence>
<proteinExistence type="inferred from homology"/>
<dbReference type="InterPro" id="IPR012338">
    <property type="entry name" value="Beta-lactam/transpept-like"/>
</dbReference>
<keyword evidence="2 10" id="KW-0732">Signal</keyword>
<gene>
    <name evidence="12" type="primary">pbpG</name>
    <name evidence="12" type="ORF">G3574_08605</name>
</gene>
<feature type="active site" description="Proton acceptor" evidence="7">
    <location>
        <position position="135"/>
    </location>
</feature>
<evidence type="ECO:0000256" key="3">
    <source>
        <dbReference type="ARBA" id="ARBA00022801"/>
    </source>
</evidence>
<dbReference type="PANTHER" id="PTHR21581">
    <property type="entry name" value="D-ALANYL-D-ALANINE CARBOXYPEPTIDASE"/>
    <property type="match status" value="1"/>
</dbReference>
<dbReference type="InterPro" id="IPR018044">
    <property type="entry name" value="Peptidase_S11"/>
</dbReference>
<keyword evidence="5" id="KW-0573">Peptidoglycan synthesis</keyword>
<evidence type="ECO:0000256" key="7">
    <source>
        <dbReference type="PIRSR" id="PIRSR618044-1"/>
    </source>
</evidence>
<feature type="active site" description="Acyl-ester intermediate" evidence="7">
    <location>
        <position position="132"/>
    </location>
</feature>
<feature type="active site" evidence="7">
    <location>
        <position position="189"/>
    </location>
</feature>
<dbReference type="AlphaFoldDB" id="A0A6B3SK59"/>
<sequence length="356" mass="38364">MSKSALGILVSFVILAVAAPAATASTAHKTRKKPVKAAQQKVHHRQHGRHHLASHAAVPVARASLVQKAGMHRASYAPAPAAAPVYTAGDLAGLNATRDPLALRSNAAIVVDAQTSQVLYEKNASVPLPIASLTKLMTALIVLEGKQNMDEVLEVSDADVDREKFSSSRLRVGSTMSRTDMLHIALMSSENRAASALGRHYPGGLPAFVAAMNAKAKALGMNDTHYVDSTGLSSQNTASARDLAKLVAVAHQHALIREYSTDDKYAVSAGRYTINYMNSNRLVMNSNWDIDLQKTGYITEAGRCLLMHTRIDNRPVVMVFLDSKGKDSRLADAGRVRKWLETSRPQNLVQATARQG</sequence>
<organism evidence="12 13">
    <name type="scientific">Noviherbaspirillum galbum</name>
    <dbReference type="NCBI Taxonomy" id="2709383"/>
    <lineage>
        <taxon>Bacteria</taxon>
        <taxon>Pseudomonadati</taxon>
        <taxon>Pseudomonadota</taxon>
        <taxon>Betaproteobacteria</taxon>
        <taxon>Burkholderiales</taxon>
        <taxon>Oxalobacteraceae</taxon>
        <taxon>Noviherbaspirillum</taxon>
    </lineage>
</organism>